<comment type="caution">
    <text evidence="1">The sequence shown here is derived from an EMBL/GenBank/DDBJ whole genome shotgun (WGS) entry which is preliminary data.</text>
</comment>
<sequence length="740" mass="81325">MTMDAEEVSRTYGRLARSVEPTLETSLTPEQYRVLESTLQAPVINILLHGFSVRVSAQEQSLQIQQDGTLRIDPSVLAHPALAIFHLRHGVEQLAWARAAHTPNEAVAAALLALHSSLLVLESMHSEDQNRVLDADPPWLREAFEILLSQRKQFTLPQVIVTSLVPFLRFIHSFNDFLSPVNEKNEIAINRAAESLAIAQPTERLLTLGGDQRLLVHPDSGLNKYGCSPSPRPWAITFSTCTASSISEPGFASAEAQRRCLFPLALAGQLVNGFAEEMARIRRRLAQVLRLEQVPGAKILLTPSGTDAELFAVHCASAVAKRPLLNILIAPREIGSGSRYAAAGQHFDHISPLGGAVQPGMAVEGLHCDQIQVQELELRDETGRLLSSNEVEGCLHEWVSSGIEAGSSVLIHLLDSSKTGLGAPSLDCIAKLQAVYGERVAVIVDAAQMRLSRANLATYLRQGFYVIATGSKFFTGPPFAGALLIPSSVASSIDVDSPFPQGLSGYVSRWEVPEEWRWSQQVLHLGTSPNYGLLLRWQAALWEMEAFFAADSRRRHSIFHDFAEMLHTRMDGCSYIEPLPPSVYRRVNGEESNSWDSVPTIFTFLIRRASALLTYEEAVMAYHWLNADLSPWLPAGSSEAEQRLAAKCCHIGQPVRIRCEKGIWLGALRIAPGSRLVSRVCFDPSIGGNRAQRLAQQVDAACIVLDKLEVICRYWEAFVEGSKHLPTLQIPAAGLCEKTA</sequence>
<dbReference type="SUPFAM" id="SSF53383">
    <property type="entry name" value="PLP-dependent transferases"/>
    <property type="match status" value="1"/>
</dbReference>
<dbReference type="InterPro" id="IPR015424">
    <property type="entry name" value="PyrdxlP-dep_Trfase"/>
</dbReference>
<protein>
    <submittedName>
        <fullName evidence="1">Uncharacterized protein</fullName>
    </submittedName>
</protein>
<proteinExistence type="predicted"/>
<reference evidence="1 2" key="1">
    <citation type="submission" date="2014-07" db="EMBL/GenBank/DDBJ databases">
        <title>Comparative analysis of Nitrosococcus oceani genome inventories of strains from Pacific and Atlantic gyres.</title>
        <authorList>
            <person name="Lim C.K."/>
            <person name="Wang L."/>
            <person name="Sayavedra-Soto L.A."/>
            <person name="Klotz M.G."/>
        </authorList>
    </citation>
    <scope>NUCLEOTIDE SEQUENCE [LARGE SCALE GENOMIC DNA]</scope>
    <source>
        <strain evidence="1 2">C-27</strain>
    </source>
</reference>
<organism evidence="1 2">
    <name type="scientific">Nitrosococcus oceani C-27</name>
    <dbReference type="NCBI Taxonomy" id="314279"/>
    <lineage>
        <taxon>Bacteria</taxon>
        <taxon>Pseudomonadati</taxon>
        <taxon>Pseudomonadota</taxon>
        <taxon>Gammaproteobacteria</taxon>
        <taxon>Chromatiales</taxon>
        <taxon>Chromatiaceae</taxon>
        <taxon>Nitrosococcus</taxon>
    </lineage>
</organism>
<dbReference type="Proteomes" id="UP000028839">
    <property type="component" value="Unassembled WGS sequence"/>
</dbReference>
<evidence type="ECO:0000313" key="1">
    <source>
        <dbReference type="EMBL" id="KFI19119.1"/>
    </source>
</evidence>
<dbReference type="EMBL" id="JPGN01000062">
    <property type="protein sequence ID" value="KFI19119.1"/>
    <property type="molecule type" value="Genomic_DNA"/>
</dbReference>
<dbReference type="OrthoDB" id="8556864at2"/>
<gene>
    <name evidence="1" type="ORF">IB75_10350</name>
</gene>
<evidence type="ECO:0000313" key="2">
    <source>
        <dbReference type="Proteomes" id="UP000028839"/>
    </source>
</evidence>
<dbReference type="AlphaFoldDB" id="A0A0E2Z0T1"/>
<accession>A0A0E2Z0T1</accession>
<dbReference type="HOGENOM" id="CLU_024499_0_0_6"/>
<name>A0A0E2Z0T1_9GAMM</name>